<gene>
    <name evidence="1" type="ORF">NVP1202O_13</name>
</gene>
<proteinExistence type="predicted"/>
<organism evidence="1 2">
    <name type="scientific">Vibrio phage 1.202.O._10N.222.45.E8</name>
    <dbReference type="NCBI Taxonomy" id="1881262"/>
    <lineage>
        <taxon>Viruses</taxon>
        <taxon>Duplodnaviria</taxon>
        <taxon>Heunggongvirae</taxon>
        <taxon>Uroviricota</taxon>
        <taxon>Caudoviricetes</taxon>
        <taxon>Peduoviridae</taxon>
        <taxon>Canoevirus</taxon>
        <taxon>Canoevirus canoe</taxon>
    </lineage>
</organism>
<keyword evidence="2" id="KW-1185">Reference proteome</keyword>
<dbReference type="EMBL" id="MG592573">
    <property type="protein sequence ID" value="AUR95191.1"/>
    <property type="molecule type" value="Genomic_DNA"/>
</dbReference>
<sequence>MSFYKQAQKQAVAIKIGDRFFCGFGKKQRVQTAWSLAGANLYLSIYDEKVKEILATLETKKKKPEIIFVEVAA</sequence>
<protein>
    <submittedName>
        <fullName evidence="1">Uncharacterized protein</fullName>
    </submittedName>
</protein>
<accession>A0A2I7RNI2</accession>
<name>A0A2I7RNI2_9CAUD</name>
<evidence type="ECO:0000313" key="2">
    <source>
        <dbReference type="Proteomes" id="UP000266567"/>
    </source>
</evidence>
<dbReference type="Proteomes" id="UP000266567">
    <property type="component" value="Segment"/>
</dbReference>
<reference evidence="1 2" key="1">
    <citation type="submission" date="2017-11" db="EMBL/GenBank/DDBJ databases">
        <title>A major lineage of nontailed dsDNA viruses as unrecognized killers of marine bacteria.</title>
        <authorList>
            <person name="Kauffman K.M."/>
            <person name="Hussain F.A."/>
            <person name="Yang J."/>
            <person name="Arevalo P."/>
            <person name="Brown J.M."/>
            <person name="Chang W.K."/>
            <person name="VanInsberghe D."/>
            <person name="Elsherbini J."/>
            <person name="Cutler M.B."/>
            <person name="Kelly L."/>
            <person name="Polz M.F."/>
        </authorList>
    </citation>
    <scope>NUCLEOTIDE SEQUENCE [LARGE SCALE GENOMIC DNA]</scope>
</reference>
<evidence type="ECO:0000313" key="1">
    <source>
        <dbReference type="EMBL" id="AUR95191.1"/>
    </source>
</evidence>